<dbReference type="InterPro" id="IPR003959">
    <property type="entry name" value="ATPase_AAA_core"/>
</dbReference>
<dbReference type="Gene3D" id="3.40.50.300">
    <property type="entry name" value="P-loop containing nucleotide triphosphate hydrolases"/>
    <property type="match status" value="2"/>
</dbReference>
<dbReference type="GO" id="GO:0000731">
    <property type="term" value="P:DNA synthesis involved in DNA repair"/>
    <property type="evidence" value="ECO:0007669"/>
    <property type="project" value="TreeGrafter"/>
</dbReference>
<dbReference type="Pfam" id="PF13304">
    <property type="entry name" value="AAA_21"/>
    <property type="match status" value="1"/>
</dbReference>
<dbReference type="InterPro" id="IPR030974">
    <property type="entry name" value="Restrict_AAA"/>
</dbReference>
<dbReference type="Proteomes" id="UP000198656">
    <property type="component" value="Unassembled WGS sequence"/>
</dbReference>
<dbReference type="PANTHER" id="PTHR32182">
    <property type="entry name" value="DNA REPLICATION AND REPAIR PROTEIN RECF"/>
    <property type="match status" value="1"/>
</dbReference>
<organism evidence="2 3">
    <name type="scientific">Desulfosporosinus hippei DSM 8344</name>
    <dbReference type="NCBI Taxonomy" id="1121419"/>
    <lineage>
        <taxon>Bacteria</taxon>
        <taxon>Bacillati</taxon>
        <taxon>Bacillota</taxon>
        <taxon>Clostridia</taxon>
        <taxon>Eubacteriales</taxon>
        <taxon>Desulfitobacteriaceae</taxon>
        <taxon>Desulfosporosinus</taxon>
    </lineage>
</organism>
<feature type="domain" description="ATPase AAA-type core" evidence="1">
    <location>
        <begin position="290"/>
        <end position="456"/>
    </location>
</feature>
<dbReference type="STRING" id="1121419.SAMN05443529_1454"/>
<dbReference type="GO" id="GO:0005524">
    <property type="term" value="F:ATP binding"/>
    <property type="evidence" value="ECO:0007669"/>
    <property type="project" value="InterPro"/>
</dbReference>
<accession>A0A1G8L6N4</accession>
<evidence type="ECO:0000313" key="3">
    <source>
        <dbReference type="Proteomes" id="UP000198656"/>
    </source>
</evidence>
<gene>
    <name evidence="2" type="ORF">SAMN05443529_1454</name>
</gene>
<dbReference type="GO" id="GO:0016887">
    <property type="term" value="F:ATP hydrolysis activity"/>
    <property type="evidence" value="ECO:0007669"/>
    <property type="project" value="InterPro"/>
</dbReference>
<dbReference type="AlphaFoldDB" id="A0A1G8L6N4"/>
<proteinExistence type="predicted"/>
<dbReference type="InterPro" id="IPR027417">
    <property type="entry name" value="P-loop_NTPase"/>
</dbReference>
<dbReference type="EMBL" id="FNCP01000045">
    <property type="protein sequence ID" value="SDI50890.1"/>
    <property type="molecule type" value="Genomic_DNA"/>
</dbReference>
<evidence type="ECO:0000313" key="2">
    <source>
        <dbReference type="EMBL" id="SDI50890.1"/>
    </source>
</evidence>
<reference evidence="3" key="1">
    <citation type="submission" date="2016-10" db="EMBL/GenBank/DDBJ databases">
        <authorList>
            <person name="Varghese N."/>
            <person name="Submissions S."/>
        </authorList>
    </citation>
    <scope>NUCLEOTIDE SEQUENCE [LARGE SCALE GENOMIC DNA]</scope>
    <source>
        <strain evidence="3">DSM 8344</strain>
    </source>
</reference>
<dbReference type="PANTHER" id="PTHR32182:SF25">
    <property type="entry name" value="SLR1056 PROTEIN"/>
    <property type="match status" value="1"/>
</dbReference>
<dbReference type="SUPFAM" id="SSF52540">
    <property type="entry name" value="P-loop containing nucleoside triphosphate hydrolases"/>
    <property type="match status" value="1"/>
</dbReference>
<sequence length="561" mass="64190">MKIKRLKILTSFRGLPAGYEILFNDVQARNSIGITPICFVGLNGSGKSNVLEVIAEIFYYIETYHKAPKDKLKSFQTGFGFEIDYELPRVFVMSARTSWDELNSYLDNSRTNPIIKIKKQINEYPQISVMANEKVFTLRNKDNNRNEGLLPARIVAYSSGMNELLSNPFIKMDFNYFEDLKAKTGNDSLAMNRMFFLNYDSNKLIAVSNFLFDADDYDMSSFTEGQKATDFGGIDLSVIKRELCVEDLHSFVINLKLKKSLPLHSALNIALSNLKKCATFINESTRETKNDIFTDIELVYWVNKSTKEAFRYYFKTAYDLFRVFYFLQLLNIDLISQDIRKAVAAATAGSYDNLSDELPKHEASNLAFRISGISFYKQNSALLNYRKFSDGEHQLLQVFGSLLLMDTTGSLFLLDEPDTHFNPDWRSKFVHMANESIDKERDQEIILTTHSPYIVSDCRRECVYIFQRNPDGTVSQPKSPDINTFGTSIDILSDVVFGKDDTISELSKKKIDEIRQMPLETLEDIQAAKEASRVLGESVEKVLLFKYLITKESELKNDKGI</sequence>
<dbReference type="NCBIfam" id="TIGR04435">
    <property type="entry name" value="restrict_AAA_1"/>
    <property type="match status" value="1"/>
</dbReference>
<protein>
    <submittedName>
        <fullName evidence="2">Restriction system-associated AAA family ATPase</fullName>
    </submittedName>
</protein>
<evidence type="ECO:0000259" key="1">
    <source>
        <dbReference type="Pfam" id="PF13304"/>
    </source>
</evidence>
<dbReference type="GO" id="GO:0006302">
    <property type="term" value="P:double-strand break repair"/>
    <property type="evidence" value="ECO:0007669"/>
    <property type="project" value="TreeGrafter"/>
</dbReference>
<name>A0A1G8L6N4_9FIRM</name>
<keyword evidence="3" id="KW-1185">Reference proteome</keyword>
<dbReference type="OrthoDB" id="308933at2"/>
<dbReference type="RefSeq" id="WP_092335755.1">
    <property type="nucleotide sequence ID" value="NZ_FNCP01000045.1"/>
</dbReference>